<evidence type="ECO:0000256" key="1">
    <source>
        <dbReference type="SAM" id="SignalP"/>
    </source>
</evidence>
<keyword evidence="1" id="KW-0732">Signal</keyword>
<accession>A0ABX1VR56</accession>
<evidence type="ECO:0000313" key="2">
    <source>
        <dbReference type="EMBL" id="NNJ30912.1"/>
    </source>
</evidence>
<keyword evidence="3" id="KW-1185">Reference proteome</keyword>
<proteinExistence type="predicted"/>
<comment type="caution">
    <text evidence="2">The sequence shown here is derived from an EMBL/GenBank/DDBJ whole genome shotgun (WGS) entry which is preliminary data.</text>
</comment>
<name>A0ABX1VR56_9FIRM</name>
<protein>
    <submittedName>
        <fullName evidence="2">Uncharacterized protein</fullName>
    </submittedName>
</protein>
<feature type="signal peptide" evidence="1">
    <location>
        <begin position="1"/>
        <end position="20"/>
    </location>
</feature>
<sequence>MKLKKKSFAILLTFVVIAKAQVSPSLFIGEFVIEYIFDDEKEEFIPATINFNFEDTEITKTLTNNLLIGERFKYNYKLYPYTLKM</sequence>
<reference evidence="2 3" key="1">
    <citation type="submission" date="2020-03" db="EMBL/GenBank/DDBJ databases">
        <title>Genome Sequence of industrial isolate, B5A.</title>
        <authorList>
            <person name="Sharma S."/>
            <person name="Patil P.B."/>
            <person name="Korpole S."/>
        </authorList>
    </citation>
    <scope>NUCLEOTIDE SEQUENCE [LARGE SCALE GENOMIC DNA]</scope>
    <source>
        <strain evidence="2 3">PI-S10-B5A</strain>
    </source>
</reference>
<dbReference type="RefSeq" id="WP_170822098.1">
    <property type="nucleotide sequence ID" value="NZ_JAAOXG010000027.1"/>
</dbReference>
<organism evidence="2 3">
    <name type="scientific">Lacrimispora defluvii</name>
    <dbReference type="NCBI Taxonomy" id="2719233"/>
    <lineage>
        <taxon>Bacteria</taxon>
        <taxon>Bacillati</taxon>
        <taxon>Bacillota</taxon>
        <taxon>Clostridia</taxon>
        <taxon>Lachnospirales</taxon>
        <taxon>Lachnospiraceae</taxon>
        <taxon>Lacrimispora</taxon>
    </lineage>
</organism>
<dbReference type="Proteomes" id="UP000539052">
    <property type="component" value="Unassembled WGS sequence"/>
</dbReference>
<feature type="chain" id="PRO_5047111647" evidence="1">
    <location>
        <begin position="21"/>
        <end position="85"/>
    </location>
</feature>
<dbReference type="EMBL" id="JAAOXG010000027">
    <property type="protein sequence ID" value="NNJ30912.1"/>
    <property type="molecule type" value="Genomic_DNA"/>
</dbReference>
<evidence type="ECO:0000313" key="3">
    <source>
        <dbReference type="Proteomes" id="UP000539052"/>
    </source>
</evidence>
<gene>
    <name evidence="2" type="ORF">G9470_14065</name>
</gene>